<keyword evidence="2 6" id="KW-1003">Cell membrane</keyword>
<gene>
    <name evidence="9" type="ORF">HH215_33990</name>
</gene>
<dbReference type="InterPro" id="IPR019264">
    <property type="entry name" value="DUF2179"/>
</dbReference>
<dbReference type="AlphaFoldDB" id="A0A7Z2ZQ02"/>
<keyword evidence="5 6" id="KW-0472">Membrane</keyword>
<dbReference type="Proteomes" id="UP000502248">
    <property type="component" value="Chromosome"/>
</dbReference>
<dbReference type="EMBL" id="CP051680">
    <property type="protein sequence ID" value="QJD87709.1"/>
    <property type="molecule type" value="Genomic_DNA"/>
</dbReference>
<evidence type="ECO:0000256" key="6">
    <source>
        <dbReference type="HAMAP-Rule" id="MF_01515"/>
    </source>
</evidence>
<keyword evidence="3 6" id="KW-0812">Transmembrane</keyword>
<feature type="transmembrane region" description="Helical" evidence="6">
    <location>
        <begin position="75"/>
        <end position="93"/>
    </location>
</feature>
<evidence type="ECO:0000256" key="4">
    <source>
        <dbReference type="ARBA" id="ARBA00022989"/>
    </source>
</evidence>
<evidence type="ECO:0000256" key="2">
    <source>
        <dbReference type="ARBA" id="ARBA00022475"/>
    </source>
</evidence>
<dbReference type="HAMAP" id="MF_01515">
    <property type="entry name" value="UPF0316"/>
    <property type="match status" value="1"/>
</dbReference>
<dbReference type="GO" id="GO:0005886">
    <property type="term" value="C:plasma membrane"/>
    <property type="evidence" value="ECO:0007669"/>
    <property type="project" value="UniProtKB-SubCell"/>
</dbReference>
<evidence type="ECO:0000313" key="10">
    <source>
        <dbReference type="Proteomes" id="UP000502248"/>
    </source>
</evidence>
<feature type="transmembrane region" description="Helical" evidence="6">
    <location>
        <begin position="20"/>
        <end position="41"/>
    </location>
</feature>
<evidence type="ECO:0000256" key="1">
    <source>
        <dbReference type="ARBA" id="ARBA00004651"/>
    </source>
</evidence>
<feature type="domain" description="DUF5698" evidence="8">
    <location>
        <begin position="37"/>
        <end position="93"/>
    </location>
</feature>
<accession>A0A7Z2ZQ02</accession>
<feature type="domain" description="DUF2179" evidence="7">
    <location>
        <begin position="126"/>
        <end position="178"/>
    </location>
</feature>
<protein>
    <recommendedName>
        <fullName evidence="6">UPF0316 protein HH215_33990</fullName>
    </recommendedName>
</protein>
<dbReference type="Pfam" id="PF10035">
    <property type="entry name" value="DUF2179"/>
    <property type="match status" value="1"/>
</dbReference>
<dbReference type="PANTHER" id="PTHR40060:SF1">
    <property type="entry name" value="UPF0316 PROTEIN YEBE"/>
    <property type="match status" value="1"/>
</dbReference>
<evidence type="ECO:0000313" key="9">
    <source>
        <dbReference type="EMBL" id="QJD87709.1"/>
    </source>
</evidence>
<comment type="subcellular location">
    <subcellularLocation>
        <location evidence="1 6">Cell membrane</location>
        <topology evidence="1 6">Multi-pass membrane protein</topology>
    </subcellularLocation>
</comment>
<sequence length="185" mass="20588">MDGGSCLCLSDEARGCGMTVILSIMALQITYVSMLSIRFILMVKGVRYVASMMSAVEIGIYVIGFKLVLDNLDNPLNLVIYCLSYGAGVLLGIKIEERLAIGYITVQITTKEQYGELATLLREQGYGVTRWAGDGREGPRWVHNVVLPRKHQNNLYEQVLAVDPSCFIVSYEPKAFHGGFLTRRM</sequence>
<keyword evidence="10" id="KW-1185">Reference proteome</keyword>
<proteinExistence type="inferred from homology"/>
<evidence type="ECO:0000259" key="7">
    <source>
        <dbReference type="Pfam" id="PF10035"/>
    </source>
</evidence>
<organism evidence="9 10">
    <name type="scientific">Cohnella herbarum</name>
    <dbReference type="NCBI Taxonomy" id="2728023"/>
    <lineage>
        <taxon>Bacteria</taxon>
        <taxon>Bacillati</taxon>
        <taxon>Bacillota</taxon>
        <taxon>Bacilli</taxon>
        <taxon>Bacillales</taxon>
        <taxon>Paenibacillaceae</taxon>
        <taxon>Cohnella</taxon>
    </lineage>
</organism>
<feature type="transmembrane region" description="Helical" evidence="6">
    <location>
        <begin position="48"/>
        <end position="69"/>
    </location>
</feature>
<keyword evidence="4 6" id="KW-1133">Transmembrane helix</keyword>
<dbReference type="KEGG" id="cheb:HH215_33990"/>
<dbReference type="Pfam" id="PF18955">
    <property type="entry name" value="DUF5698"/>
    <property type="match status" value="1"/>
</dbReference>
<dbReference type="NCBIfam" id="NF003194">
    <property type="entry name" value="PRK04164.1-5"/>
    <property type="match status" value="1"/>
</dbReference>
<evidence type="ECO:0000256" key="3">
    <source>
        <dbReference type="ARBA" id="ARBA00022692"/>
    </source>
</evidence>
<name>A0A7Z2ZQ02_9BACL</name>
<dbReference type="InterPro" id="IPR022930">
    <property type="entry name" value="UPF0316"/>
</dbReference>
<dbReference type="CDD" id="cd16381">
    <property type="entry name" value="YitT_C_like_1"/>
    <property type="match status" value="1"/>
</dbReference>
<reference evidence="9 10" key="1">
    <citation type="submission" date="2020-04" db="EMBL/GenBank/DDBJ databases">
        <title>Genome sequencing of novel species.</title>
        <authorList>
            <person name="Heo J."/>
            <person name="Kim S.-J."/>
            <person name="Kim J.-S."/>
            <person name="Hong S.-B."/>
            <person name="Kwon S.-W."/>
        </authorList>
    </citation>
    <scope>NUCLEOTIDE SEQUENCE [LARGE SCALE GENOMIC DNA]</scope>
    <source>
        <strain evidence="9 10">MFER-1</strain>
    </source>
</reference>
<dbReference type="PANTHER" id="PTHR40060">
    <property type="entry name" value="UPF0316 PROTEIN YEBE"/>
    <property type="match status" value="1"/>
</dbReference>
<evidence type="ECO:0000256" key="5">
    <source>
        <dbReference type="ARBA" id="ARBA00023136"/>
    </source>
</evidence>
<dbReference type="InterPro" id="IPR044035">
    <property type="entry name" value="DUF5698"/>
</dbReference>
<comment type="similarity">
    <text evidence="6">Belongs to the UPF0316 family.</text>
</comment>
<evidence type="ECO:0000259" key="8">
    <source>
        <dbReference type="Pfam" id="PF18955"/>
    </source>
</evidence>